<evidence type="ECO:0000256" key="1">
    <source>
        <dbReference type="SAM" id="MobiDB-lite"/>
    </source>
</evidence>
<proteinExistence type="predicted"/>
<protein>
    <submittedName>
        <fullName evidence="2">Uncharacterized protein</fullName>
    </submittedName>
</protein>
<feature type="region of interest" description="Disordered" evidence="1">
    <location>
        <begin position="72"/>
        <end position="110"/>
    </location>
</feature>
<comment type="caution">
    <text evidence="2">The sequence shown here is derived from an EMBL/GenBank/DDBJ whole genome shotgun (WGS) entry which is preliminary data.</text>
</comment>
<accession>A0A6A6LHT0</accession>
<sequence>MYSCEGMAIKGYYTLVLTYNGQTDEILNVPADSEDKGSNVANADNELRSGNVANAGNELPSVNVSNVGNVINSLGTQSSTPNNVERDMSMNTMGRGMAINSRARGEECAT</sequence>
<dbReference type="EMBL" id="JAAGAX010000010">
    <property type="protein sequence ID" value="KAF2300075.1"/>
    <property type="molecule type" value="Genomic_DNA"/>
</dbReference>
<dbReference type="AlphaFoldDB" id="A0A6A6LHT0"/>
<evidence type="ECO:0000313" key="2">
    <source>
        <dbReference type="EMBL" id="KAF2300075.1"/>
    </source>
</evidence>
<reference evidence="2 3" key="1">
    <citation type="journal article" date="2020" name="Mol. Plant">
        <title>The Chromosome-Based Rubber Tree Genome Provides New Insights into Spurge Genome Evolution and Rubber Biosynthesis.</title>
        <authorList>
            <person name="Liu J."/>
            <person name="Shi C."/>
            <person name="Shi C.C."/>
            <person name="Li W."/>
            <person name="Zhang Q.J."/>
            <person name="Zhang Y."/>
            <person name="Li K."/>
            <person name="Lu H.F."/>
            <person name="Shi C."/>
            <person name="Zhu S.T."/>
            <person name="Xiao Z.Y."/>
            <person name="Nan H."/>
            <person name="Yue Y."/>
            <person name="Zhu X.G."/>
            <person name="Wu Y."/>
            <person name="Hong X.N."/>
            <person name="Fan G.Y."/>
            <person name="Tong Y."/>
            <person name="Zhang D."/>
            <person name="Mao C.L."/>
            <person name="Liu Y.L."/>
            <person name="Hao S.J."/>
            <person name="Liu W.Q."/>
            <person name="Lv M.Q."/>
            <person name="Zhang H.B."/>
            <person name="Liu Y."/>
            <person name="Hu-Tang G.R."/>
            <person name="Wang J.P."/>
            <person name="Wang J.H."/>
            <person name="Sun Y.H."/>
            <person name="Ni S.B."/>
            <person name="Chen W.B."/>
            <person name="Zhang X.C."/>
            <person name="Jiao Y.N."/>
            <person name="Eichler E.E."/>
            <person name="Li G.H."/>
            <person name="Liu X."/>
            <person name="Gao L.Z."/>
        </authorList>
    </citation>
    <scope>NUCLEOTIDE SEQUENCE [LARGE SCALE GENOMIC DNA]</scope>
    <source>
        <strain evidence="3">cv. GT1</strain>
        <tissue evidence="2">Leaf</tissue>
    </source>
</reference>
<organism evidence="2 3">
    <name type="scientific">Hevea brasiliensis</name>
    <name type="common">Para rubber tree</name>
    <name type="synonym">Siphonia brasiliensis</name>
    <dbReference type="NCBI Taxonomy" id="3981"/>
    <lineage>
        <taxon>Eukaryota</taxon>
        <taxon>Viridiplantae</taxon>
        <taxon>Streptophyta</taxon>
        <taxon>Embryophyta</taxon>
        <taxon>Tracheophyta</taxon>
        <taxon>Spermatophyta</taxon>
        <taxon>Magnoliopsida</taxon>
        <taxon>eudicotyledons</taxon>
        <taxon>Gunneridae</taxon>
        <taxon>Pentapetalae</taxon>
        <taxon>rosids</taxon>
        <taxon>fabids</taxon>
        <taxon>Malpighiales</taxon>
        <taxon>Euphorbiaceae</taxon>
        <taxon>Crotonoideae</taxon>
        <taxon>Micrandreae</taxon>
        <taxon>Hevea</taxon>
    </lineage>
</organism>
<feature type="compositionally biased region" description="Polar residues" evidence="1">
    <location>
        <begin position="74"/>
        <end position="83"/>
    </location>
</feature>
<keyword evidence="3" id="KW-1185">Reference proteome</keyword>
<dbReference type="Proteomes" id="UP000467840">
    <property type="component" value="Chromosome 4"/>
</dbReference>
<gene>
    <name evidence="2" type="ORF">GH714_008061</name>
</gene>
<name>A0A6A6LHT0_HEVBR</name>
<evidence type="ECO:0000313" key="3">
    <source>
        <dbReference type="Proteomes" id="UP000467840"/>
    </source>
</evidence>